<organism evidence="1 2">
    <name type="scientific">Clostridium fallax</name>
    <dbReference type="NCBI Taxonomy" id="1533"/>
    <lineage>
        <taxon>Bacteria</taxon>
        <taxon>Bacillati</taxon>
        <taxon>Bacillota</taxon>
        <taxon>Clostridia</taxon>
        <taxon>Eubacteriales</taxon>
        <taxon>Clostridiaceae</taxon>
        <taxon>Clostridium</taxon>
    </lineage>
</organism>
<dbReference type="Proteomes" id="UP000184035">
    <property type="component" value="Unassembled WGS sequence"/>
</dbReference>
<accession>A0A1M4YSJ5</accession>
<reference evidence="1 2" key="1">
    <citation type="submission" date="2016-11" db="EMBL/GenBank/DDBJ databases">
        <authorList>
            <person name="Jaros S."/>
            <person name="Januszkiewicz K."/>
            <person name="Wedrychowicz H."/>
        </authorList>
    </citation>
    <scope>NUCLEOTIDE SEQUENCE [LARGE SCALE GENOMIC DNA]</scope>
    <source>
        <strain evidence="1 2">DSM 2631</strain>
    </source>
</reference>
<dbReference type="SUPFAM" id="SSF69304">
    <property type="entry name" value="Tricorn protease N-terminal domain"/>
    <property type="match status" value="1"/>
</dbReference>
<protein>
    <submittedName>
        <fullName evidence="1">Uncharacterized protein</fullName>
    </submittedName>
</protein>
<name>A0A1M4YSJ5_9CLOT</name>
<evidence type="ECO:0000313" key="1">
    <source>
        <dbReference type="EMBL" id="SHF08452.1"/>
    </source>
</evidence>
<dbReference type="RefSeq" id="WP_072897412.1">
    <property type="nucleotide sequence ID" value="NZ_FQVM01000031.1"/>
</dbReference>
<dbReference type="EMBL" id="FQVM01000031">
    <property type="protein sequence ID" value="SHF08452.1"/>
    <property type="molecule type" value="Genomic_DNA"/>
</dbReference>
<sequence length="364" mass="42274">MKKRIIIPIILLIGIILLVLQLKGPFTSIKKECFENLLSFHSQKYGYIKDLNLVNIDSTNYITFISPKEQALILIDEITGEEIKIDISRLINSKDGNLKVYKSNFNCNRIMVYDNLKGAIFNAKDIQKNNLYNWKINFSDEIDNATLINEYVLYTLKEQKLTNEKSYINNLESKNPDIINKLKNVSEFLHVDEDYKLYFLRYNNKGLDLVEYNKNNDKIKVIENNVVSAKSFEDQSGIIGVKKNNLGKYVLFILDRNKNKNILEINEDEVPSYSAYSYDGNPLVFFTKRQNEIDKLIMFHDKEKGDIDIILDDVKIKGDIKVSLLDNKDNRPNVLVKYLEEGKEKLGLINVENKKIIDLTNMMS</sequence>
<gene>
    <name evidence="1" type="ORF">SAMN05443638_13111</name>
</gene>
<keyword evidence="2" id="KW-1185">Reference proteome</keyword>
<evidence type="ECO:0000313" key="2">
    <source>
        <dbReference type="Proteomes" id="UP000184035"/>
    </source>
</evidence>
<dbReference type="AlphaFoldDB" id="A0A1M4YSJ5"/>
<proteinExistence type="predicted"/>